<dbReference type="Gene3D" id="2.60.40.1080">
    <property type="match status" value="2"/>
</dbReference>
<feature type="domain" description="BIG2" evidence="4">
    <location>
        <begin position="978"/>
        <end position="1062"/>
    </location>
</feature>
<evidence type="ECO:0000313" key="6">
    <source>
        <dbReference type="Proteomes" id="UP000219563"/>
    </source>
</evidence>
<dbReference type="EMBL" id="OBMR01000006">
    <property type="protein sequence ID" value="SOC03998.1"/>
    <property type="molecule type" value="Genomic_DNA"/>
</dbReference>
<evidence type="ECO:0000259" key="4">
    <source>
        <dbReference type="SMART" id="SM00635"/>
    </source>
</evidence>
<organism evidence="5 6">
    <name type="scientific">Pseudobutyrivibrio ruminis DSM 9787</name>
    <dbReference type="NCBI Taxonomy" id="1123011"/>
    <lineage>
        <taxon>Bacteria</taxon>
        <taxon>Bacillati</taxon>
        <taxon>Bacillota</taxon>
        <taxon>Clostridia</taxon>
        <taxon>Lachnospirales</taxon>
        <taxon>Lachnospiraceae</taxon>
        <taxon>Pseudobutyrivibrio</taxon>
    </lineage>
</organism>
<dbReference type="InterPro" id="IPR042229">
    <property type="entry name" value="Listeria/Bacterioides_rpt_sf"/>
</dbReference>
<proteinExistence type="predicted"/>
<comment type="subcellular location">
    <subcellularLocation>
        <location evidence="1">Cell envelope</location>
    </subcellularLocation>
</comment>
<feature type="region of interest" description="Disordered" evidence="2">
    <location>
        <begin position="39"/>
        <end position="102"/>
    </location>
</feature>
<dbReference type="InterPro" id="IPR008964">
    <property type="entry name" value="Invasin/intimin_cell_adhesion"/>
</dbReference>
<dbReference type="Pfam" id="PF13290">
    <property type="entry name" value="CHB_HEX_C_1"/>
    <property type="match status" value="1"/>
</dbReference>
<dbReference type="SUPFAM" id="SSF49373">
    <property type="entry name" value="Invasin/intimin cell-adhesion fragments"/>
    <property type="match status" value="1"/>
</dbReference>
<dbReference type="InterPro" id="IPR013378">
    <property type="entry name" value="InlB-like_B-rpt"/>
</dbReference>
<dbReference type="Pfam" id="PF02368">
    <property type="entry name" value="Big_2"/>
    <property type="match status" value="1"/>
</dbReference>
<dbReference type="Proteomes" id="UP000219563">
    <property type="component" value="Unassembled WGS sequence"/>
</dbReference>
<accession>A0A285S8S5</accession>
<dbReference type="Pfam" id="PF09479">
    <property type="entry name" value="Flg_new"/>
    <property type="match status" value="5"/>
</dbReference>
<reference evidence="5 6" key="1">
    <citation type="submission" date="2017-08" db="EMBL/GenBank/DDBJ databases">
        <authorList>
            <person name="de Groot N.N."/>
        </authorList>
    </citation>
    <scope>NUCLEOTIDE SEQUENCE [LARGE SCALE GENOMIC DNA]</scope>
    <source>
        <strain evidence="5 6">DSM 9787</strain>
    </source>
</reference>
<feature type="domain" description="BIG2" evidence="4">
    <location>
        <begin position="1070"/>
        <end position="1150"/>
    </location>
</feature>
<name>A0A285S8S5_9FIRM</name>
<sequence>MKKTRRFLALLLAVFMLVTSFQYNDLKVYAEEAPVVEENIEEPSVEEIPQEEPETPVQQEIPPVAEGSEEIINEEQPGVVEETPAEDSMEEELQAEEQEEEQEIVNDAEFILTVDANGGKFYNEETTLTLTEVTSWVQEPIREGYYFAGWYLDKECKQPCYGWSLNMLEYDYNKDMQIAIIEKYNGKTIYARWAEKQCTITYHFGKEGGTDSLKDKGYYTNYNNESMLEYTVEVPAGVELNNQYAPQDYYVCNSDYHYAFSGKYYTDYNRTKEYKLGSKVSSDLELYVGYEKCRIVTFHTCGGTLVNEYNRQLFRDDDLNYVGQIGKTNALNLDGMTATKEGFNFGGWYTDEAYKSAAERYYSECQSDLDLYAKWEKNCTVTFDLGNGTAVAGDNYSFTVVEGTSIAASGLSVPSNPIAKDSNQAFDGWYADENFTQKVERSDIANATVNEDITYYAKYSAAYTVTYDVNGGSFIGQSGTTYSVKVPKGEKIGGRYPNVESNEDKKTFAGWYIDDKEVTNIPEYVVTKDITLKAKYDECFTITFHTNQDGVKFSENNSDTFIVKVPKGEAYRYSQEASENASIFNAPTLDIKEVNGKRPLVHQNTSTSILAYSTASDGSENHYYFNDKYHVIRTVDSNYKYEQQISDTGFVPTSDIDLYVVWGDVIEVTYDGNGKTFEDISHGNTNIVTDNVSLIDDNKKVVVRTAKGTSLNDLIVGKRIANYSDSEYYRNVIGWYKTSDYKNYVNEKEPLIENTTVYAKWQGGKVTKIESAAGSKIVFDAGAGYIEEANRRTFETYYDNRYGDVAVACPIPMINDPNKAFIGWYTDEACTKPYKASIEYYVYKPSLEGYLLVGENSGVSYVSITSEIKRLYAGYGPANHVKLDANGGYFDADISRVNNPTEAQKSEMLLYVKEDYKGHGICISEYTARVRRDGNKVFAGWYLDKECTQKAVTEAKQVNREFYTPKSSEVTLYAKWEDYKATSLSHNNPSTMTLKIGQKYKLNLNVTPNDGNVRWVIDEGYSNNTTLDTAVKISNDGTVTALAAGRAVVHAECNGARTSDISINVSNATVGTSITLDKSETNLFSGESTTVTALVTPESSASNVKWTTSDKDIVAVEGFGDTATLTAGTKEGTAKVTATIGKVKSEITVNVTKPIELDKKECTLTSMENVSVTLNTKLADSLKAQKKEITWTISDETALSNTSLHATGFYATNAQFTVTPDLEETKVVTVTASITDGDKTYSDSCVITINPQLKTASPVASIPSGTAVKKGTKISLASDTYQSDIYYTVDGKDPIKWDKELYMDPIVINEDTTIKAFAVKSKRKDSEIVEFHYTIDTADWGDIKDDETKALFANDSSKVPSGMWYLVGDKSAYYTENDVIDFAKTYTGNAITFNDDICVYQGTTKLVENKDYTVSYKNNKLAAKNDDAKAPTVNIKGKGNYKNTVNFMFNINPASLSEASIASDKVVEIKSGSKTKLSSVKPTIMFAGKKLAEGKDYELLYYGYTSDNEVSENERIDAPSKEIVKEADQKYAVVAIAKDGGNYVGAVPGMVVAECYDKNTEVAVSGLKVVDAKGKALSVEYTGAAYSVQTLFDNSNGNEVKAFVKDGKKVLEYNKDFIVDQVPNDEYASAGVHTIRVVGQGHYVGEKEFTFTITGKQLNKVKVAGLSTSVEYTGSAITLNDLFNKNDKTLDDKWTGVTLYEVDAATKEKVALEEGKHYTVSMENTGKVGKFTLKFTGINGYTGAIVKTIKVTSFNIKIDDGNLIYVNIADSKFTTQYTKSGAKPSVEVTFDGTVLKEGVDYTIAYKNNKAIVENENALLALPASKRPTVNVTGKGNFAGSINRCFCITKTDISNAELVLKDVNYNEKGKKGYFLATPTITENGQKLAVGKNKDVEAIAKTDYIYTFAEDTWYDSVRCVYAGTKITADTEVPEGALIKVSVVVKCSEKSPYSSASNGTELVGYYRVIEKSKDLSQSKFKATLKNPSKFVYDDGNEVIPLKSEDILVYYMEGKEKVEVSPNEYEIVSVTNNTKIGKATVVIRGKHSIFGYGGIKTITFNIGAKSL</sequence>
<dbReference type="InterPro" id="IPR059177">
    <property type="entry name" value="GH29D-like_dom"/>
</dbReference>
<evidence type="ECO:0000256" key="1">
    <source>
        <dbReference type="ARBA" id="ARBA00004196"/>
    </source>
</evidence>
<gene>
    <name evidence="5" type="ORF">SAMN02910411_1989</name>
</gene>
<feature type="signal peptide" evidence="3">
    <location>
        <begin position="1"/>
        <end position="23"/>
    </location>
</feature>
<keyword evidence="3" id="KW-0732">Signal</keyword>
<dbReference type="GO" id="GO:0030313">
    <property type="term" value="C:cell envelope"/>
    <property type="evidence" value="ECO:0007669"/>
    <property type="project" value="UniProtKB-SubCell"/>
</dbReference>
<dbReference type="RefSeq" id="WP_179670699.1">
    <property type="nucleotide sequence ID" value="NZ_OBMR01000006.1"/>
</dbReference>
<protein>
    <submittedName>
        <fullName evidence="5">Listeria/Bacterioides repeat-containing protein</fullName>
    </submittedName>
</protein>
<feature type="compositionally biased region" description="Acidic residues" evidence="2">
    <location>
        <begin position="39"/>
        <end position="54"/>
    </location>
</feature>
<dbReference type="NCBIfam" id="TIGR02543">
    <property type="entry name" value="List_Bact_rpt"/>
    <property type="match status" value="1"/>
</dbReference>
<dbReference type="InterPro" id="IPR003343">
    <property type="entry name" value="Big_2"/>
</dbReference>
<feature type="compositionally biased region" description="Low complexity" evidence="2">
    <location>
        <begin position="55"/>
        <end position="64"/>
    </location>
</feature>
<dbReference type="SMART" id="SM00635">
    <property type="entry name" value="BID_2"/>
    <property type="match status" value="2"/>
</dbReference>
<feature type="compositionally biased region" description="Acidic residues" evidence="2">
    <location>
        <begin position="83"/>
        <end position="102"/>
    </location>
</feature>
<feature type="chain" id="PRO_5039420206" evidence="3">
    <location>
        <begin position="24"/>
        <end position="2063"/>
    </location>
</feature>
<evidence type="ECO:0000313" key="5">
    <source>
        <dbReference type="EMBL" id="SOC03998.1"/>
    </source>
</evidence>
<evidence type="ECO:0000256" key="3">
    <source>
        <dbReference type="SAM" id="SignalP"/>
    </source>
</evidence>
<dbReference type="Gene3D" id="2.60.40.4270">
    <property type="entry name" value="Listeria-Bacteroides repeat domain"/>
    <property type="match status" value="5"/>
</dbReference>
<evidence type="ECO:0000256" key="2">
    <source>
        <dbReference type="SAM" id="MobiDB-lite"/>
    </source>
</evidence>